<proteinExistence type="predicted"/>
<name>A0A914X9T1_9BILA</name>
<dbReference type="AlphaFoldDB" id="A0A914X9T1"/>
<keyword evidence="1" id="KW-1185">Reference proteome</keyword>
<organism evidence="1 2">
    <name type="scientific">Plectus sambesii</name>
    <dbReference type="NCBI Taxonomy" id="2011161"/>
    <lineage>
        <taxon>Eukaryota</taxon>
        <taxon>Metazoa</taxon>
        <taxon>Ecdysozoa</taxon>
        <taxon>Nematoda</taxon>
        <taxon>Chromadorea</taxon>
        <taxon>Plectida</taxon>
        <taxon>Plectina</taxon>
        <taxon>Plectoidea</taxon>
        <taxon>Plectidae</taxon>
        <taxon>Plectus</taxon>
    </lineage>
</organism>
<evidence type="ECO:0000313" key="2">
    <source>
        <dbReference type="WBParaSite" id="PSAMB.scaffold741size42268.g8356.t1"/>
    </source>
</evidence>
<accession>A0A914X9T1</accession>
<dbReference type="WBParaSite" id="PSAMB.scaffold741size42268.g8356.t1">
    <property type="protein sequence ID" value="PSAMB.scaffold741size42268.g8356.t1"/>
    <property type="gene ID" value="PSAMB.scaffold741size42268.g8356"/>
</dbReference>
<sequence>MQLRNAADGFAGQVELVSSNGRLATSATDAAHYLSPAKHTDALGINTVNGRRNLFLTTCASCVRKWPRAAYIARRRLPVVHWLAAVVSERNGHGRAGIR</sequence>
<protein>
    <submittedName>
        <fullName evidence="2">Uncharacterized protein</fullName>
    </submittedName>
</protein>
<evidence type="ECO:0000313" key="1">
    <source>
        <dbReference type="Proteomes" id="UP000887566"/>
    </source>
</evidence>
<dbReference type="Proteomes" id="UP000887566">
    <property type="component" value="Unplaced"/>
</dbReference>
<reference evidence="2" key="1">
    <citation type="submission" date="2022-11" db="UniProtKB">
        <authorList>
            <consortium name="WormBaseParasite"/>
        </authorList>
    </citation>
    <scope>IDENTIFICATION</scope>
</reference>